<dbReference type="InterPro" id="IPR003834">
    <property type="entry name" value="Cyt_c_assmbl_TM_dom"/>
</dbReference>
<evidence type="ECO:0000256" key="12">
    <source>
        <dbReference type="ARBA" id="ARBA00023027"/>
    </source>
</evidence>
<dbReference type="InterPro" id="IPR017937">
    <property type="entry name" value="Thioredoxin_CS"/>
</dbReference>
<dbReference type="Gene3D" id="2.60.40.1250">
    <property type="entry name" value="Thiol:disulfide interchange protein DsbD, N-terminal domain"/>
    <property type="match status" value="2"/>
</dbReference>
<evidence type="ECO:0000256" key="2">
    <source>
        <dbReference type="ARBA" id="ARBA00007241"/>
    </source>
</evidence>
<evidence type="ECO:0000256" key="4">
    <source>
        <dbReference type="ARBA" id="ARBA00022475"/>
    </source>
</evidence>
<keyword evidence="12 18" id="KW-0520">NAD</keyword>
<dbReference type="InterPro" id="IPR013766">
    <property type="entry name" value="Thioredoxin_domain"/>
</dbReference>
<dbReference type="InterPro" id="IPR035671">
    <property type="entry name" value="DsbD_gamma"/>
</dbReference>
<comment type="subcellular location">
    <subcellularLocation>
        <location evidence="1 18">Cell inner membrane</location>
        <topology evidence="1 18">Multi-pass membrane protein</topology>
    </subcellularLocation>
</comment>
<dbReference type="PANTHER" id="PTHR32234">
    <property type="entry name" value="THIOL:DISULFIDE INTERCHANGE PROTEIN DSBD"/>
    <property type="match status" value="1"/>
</dbReference>
<dbReference type="HAMAP" id="MF_00399">
    <property type="entry name" value="DbsD"/>
    <property type="match status" value="1"/>
</dbReference>
<dbReference type="EC" id="1.8.1.8" evidence="18"/>
<evidence type="ECO:0000256" key="11">
    <source>
        <dbReference type="ARBA" id="ARBA00023002"/>
    </source>
</evidence>
<feature type="transmembrane region" description="Helical" evidence="18">
    <location>
        <begin position="576"/>
        <end position="596"/>
    </location>
</feature>
<dbReference type="NCBIfam" id="NF001419">
    <property type="entry name" value="PRK00293.1"/>
    <property type="match status" value="1"/>
</dbReference>
<dbReference type="GO" id="GO:0009055">
    <property type="term" value="F:electron transfer activity"/>
    <property type="evidence" value="ECO:0007669"/>
    <property type="project" value="UniProtKB-UniRule"/>
</dbReference>
<evidence type="ECO:0000256" key="16">
    <source>
        <dbReference type="ARBA" id="ARBA00047388"/>
    </source>
</evidence>
<keyword evidence="21" id="KW-1185">Reference proteome</keyword>
<keyword evidence="4 18" id="KW-1003">Cell membrane</keyword>
<feature type="transmembrane region" description="Helical" evidence="18">
    <location>
        <begin position="516"/>
        <end position="537"/>
    </location>
</feature>
<feature type="chain" id="PRO_5009002027" description="Thiol:disulfide interchange protein DsbD" evidence="18">
    <location>
        <begin position="22"/>
        <end position="739"/>
    </location>
</feature>
<keyword evidence="6 18" id="KW-0812">Transmembrane</keyword>
<feature type="disulfide bond" description="Redox-active" evidence="18">
    <location>
        <begin position="342"/>
        <end position="464"/>
    </location>
</feature>
<evidence type="ECO:0000256" key="10">
    <source>
        <dbReference type="ARBA" id="ARBA00022989"/>
    </source>
</evidence>
<evidence type="ECO:0000256" key="14">
    <source>
        <dbReference type="ARBA" id="ARBA00023157"/>
    </source>
</evidence>
<comment type="function">
    <text evidence="18">Required to facilitate the formation of correct disulfide bonds in some periplasmic proteins and for the assembly of the periplasmic c-type cytochromes. Acts by transferring electrons from cytoplasmic thioredoxin to the periplasm. This transfer involves a cascade of disulfide bond formation and reduction steps.</text>
</comment>
<evidence type="ECO:0000256" key="13">
    <source>
        <dbReference type="ARBA" id="ARBA00023136"/>
    </source>
</evidence>
<evidence type="ECO:0000256" key="3">
    <source>
        <dbReference type="ARBA" id="ARBA00022448"/>
    </source>
</evidence>
<feature type="transmembrane region" description="Helical" evidence="18">
    <location>
        <begin position="482"/>
        <end position="504"/>
    </location>
</feature>
<evidence type="ECO:0000256" key="17">
    <source>
        <dbReference type="ARBA" id="ARBA00047804"/>
    </source>
</evidence>
<comment type="catalytic activity">
    <reaction evidence="17 18">
        <text>[protein]-dithiol + NADP(+) = [protein]-disulfide + NADPH + H(+)</text>
        <dbReference type="Rhea" id="RHEA:18753"/>
        <dbReference type="Rhea" id="RHEA-COMP:10593"/>
        <dbReference type="Rhea" id="RHEA-COMP:10594"/>
        <dbReference type="ChEBI" id="CHEBI:15378"/>
        <dbReference type="ChEBI" id="CHEBI:29950"/>
        <dbReference type="ChEBI" id="CHEBI:50058"/>
        <dbReference type="ChEBI" id="CHEBI:57783"/>
        <dbReference type="ChEBI" id="CHEBI:58349"/>
        <dbReference type="EC" id="1.8.1.8"/>
    </reaction>
</comment>
<keyword evidence="14 18" id="KW-1015">Disulfide bond</keyword>
<sequence precursor="true">MPVYRLILLCIFALYVQPVAALTSADILPPEQAFRLTVVGQSRQQVELSWQIEPGYHLYRDKTKIESQSPAIQLDAFEMPQGAREHDEVFGDVSVYRDQVKLSLPLINPNNQPQVKLLIKYQGCADIGVCYPPQKVVMDVSLPEALGPNQVNAVNQFFGGLKKLTPSLFAEELLPPEQAFQFFASLKDPQTVHVSWIIAEGYYLYKNKLGLTLDEASKTRLAQPSLPVGELHLDEEFGEVEIYRQELSLDVPIIRQGLAAETVELTAKFQGCADRGVCYPPMTSKVVLDLPATASLESIPEQKPQVAASEQDQIVNALKQDSLALTLLSFFGFGLLLAHTPCVFPMIPILSGIIVGHGHQISTRKAFLLSASFVFASALMYTVFGILAALFGANLQATFQEPWVIATFAGLFVLLSLSMFGFYNLQLPSALQSKLHHSSDQHRDGSYWGAGIMGALSSLIVGPCVAAPLAAALIYIGQTGDVVLGGSALFVMGLGMGLPLLIVGASAGKLLPKAGAWMDATKAVFGVIMLAVAVWMLSRILPAAITMLLTAMLLIIPAIYLNAIEPLPQPVSGWKKLWKGVGLIMLVFGVMQLIGLSAGNSNPLQPLAGLAVGGDVQAKTGIQFQRVRSLSELEQKLQQAKANQQWVMLDFYADWCVSCKEMEVYTFSDAQVKQQLNGFMLIQADVTDNNPEDKALLQRFNLVGPPGIIFFDPEGQEHSERRVIGYQDAATFVNTLKQL</sequence>
<dbReference type="PANTHER" id="PTHR32234:SF0">
    <property type="entry name" value="THIOL:DISULFIDE INTERCHANGE PROTEIN DSBD"/>
    <property type="match status" value="1"/>
</dbReference>
<feature type="transmembrane region" description="Helical" evidence="18">
    <location>
        <begin position="367"/>
        <end position="391"/>
    </location>
</feature>
<dbReference type="Proteomes" id="UP000078476">
    <property type="component" value="Unassembled WGS sequence"/>
</dbReference>
<evidence type="ECO:0000313" key="20">
    <source>
        <dbReference type="EMBL" id="OAI14026.1"/>
    </source>
</evidence>
<feature type="domain" description="Thioredoxin" evidence="19">
    <location>
        <begin position="596"/>
        <end position="739"/>
    </location>
</feature>
<feature type="signal peptide" evidence="18">
    <location>
        <begin position="1"/>
        <end position="21"/>
    </location>
</feature>
<dbReference type="RefSeq" id="WP_066983718.1">
    <property type="nucleotide sequence ID" value="NZ_LUUI01000114.1"/>
</dbReference>
<dbReference type="GO" id="GO:0005886">
    <property type="term" value="C:plasma membrane"/>
    <property type="evidence" value="ECO:0007669"/>
    <property type="project" value="UniProtKB-SubCell"/>
</dbReference>
<reference evidence="20 21" key="1">
    <citation type="submission" date="2016-03" db="EMBL/GenBank/DDBJ databases">
        <authorList>
            <person name="Ploux O."/>
        </authorList>
    </citation>
    <scope>NUCLEOTIDE SEQUENCE [LARGE SCALE GENOMIC DNA]</scope>
    <source>
        <strain evidence="20 21">R-45370</strain>
    </source>
</reference>
<dbReference type="CDD" id="cd02953">
    <property type="entry name" value="DsbDgamma"/>
    <property type="match status" value="1"/>
</dbReference>
<dbReference type="AlphaFoldDB" id="A0A177N7L8"/>
<dbReference type="InterPro" id="IPR036249">
    <property type="entry name" value="Thioredoxin-like_sf"/>
</dbReference>
<dbReference type="SUPFAM" id="SSF74863">
    <property type="entry name" value="Thiol:disulfide interchange protein DsbD, N-terminal domain (DsbD-alpha)"/>
    <property type="match status" value="2"/>
</dbReference>
<feature type="transmembrane region" description="Helical" evidence="18">
    <location>
        <begin position="403"/>
        <end position="425"/>
    </location>
</feature>
<evidence type="ECO:0000256" key="9">
    <source>
        <dbReference type="ARBA" id="ARBA00022982"/>
    </source>
</evidence>
<dbReference type="SUPFAM" id="SSF52833">
    <property type="entry name" value="Thioredoxin-like"/>
    <property type="match status" value="1"/>
</dbReference>
<organism evidence="20 21">
    <name type="scientific">Methylomonas lenta</name>
    <dbReference type="NCBI Taxonomy" id="980561"/>
    <lineage>
        <taxon>Bacteria</taxon>
        <taxon>Pseudomonadati</taxon>
        <taxon>Pseudomonadota</taxon>
        <taxon>Gammaproteobacteria</taxon>
        <taxon>Methylococcales</taxon>
        <taxon>Methylococcaceae</taxon>
        <taxon>Methylomonas</taxon>
    </lineage>
</organism>
<dbReference type="InterPro" id="IPR028250">
    <property type="entry name" value="DsbDN"/>
</dbReference>
<comment type="similarity">
    <text evidence="2 18">Belongs to the thioredoxin family. DsbD subfamily.</text>
</comment>
<keyword evidence="9 18" id="KW-0249">Electron transport</keyword>
<protein>
    <recommendedName>
        <fullName evidence="18">Thiol:disulfide interchange protein DsbD</fullName>
        <ecNumber evidence="18">1.8.1.8</ecNumber>
    </recommendedName>
    <alternativeName>
        <fullName evidence="18">Protein-disulfide reductase</fullName>
        <shortName evidence="18">Disulfide reductase</shortName>
    </alternativeName>
</protein>
<dbReference type="Pfam" id="PF11412">
    <property type="entry name" value="DsbD_N"/>
    <property type="match status" value="2"/>
</dbReference>
<dbReference type="GO" id="GO:0047134">
    <property type="term" value="F:protein-disulfide reductase [NAD(P)H] activity"/>
    <property type="evidence" value="ECO:0007669"/>
    <property type="project" value="UniProtKB-UniRule"/>
</dbReference>
<dbReference type="Pfam" id="PF13899">
    <property type="entry name" value="Thioredoxin_7"/>
    <property type="match status" value="1"/>
</dbReference>
<comment type="catalytic activity">
    <reaction evidence="16 18">
        <text>[protein]-dithiol + NAD(+) = [protein]-disulfide + NADH + H(+)</text>
        <dbReference type="Rhea" id="RHEA:18749"/>
        <dbReference type="Rhea" id="RHEA-COMP:10593"/>
        <dbReference type="Rhea" id="RHEA-COMP:10594"/>
        <dbReference type="ChEBI" id="CHEBI:15378"/>
        <dbReference type="ChEBI" id="CHEBI:29950"/>
        <dbReference type="ChEBI" id="CHEBI:50058"/>
        <dbReference type="ChEBI" id="CHEBI:57540"/>
        <dbReference type="ChEBI" id="CHEBI:57945"/>
        <dbReference type="EC" id="1.8.1.8"/>
    </reaction>
</comment>
<dbReference type="EMBL" id="LUUI01000114">
    <property type="protein sequence ID" value="OAI14026.1"/>
    <property type="molecule type" value="Genomic_DNA"/>
</dbReference>
<evidence type="ECO:0000256" key="7">
    <source>
        <dbReference type="ARBA" id="ARBA00022729"/>
    </source>
</evidence>
<proteinExistence type="inferred from homology"/>
<evidence type="ECO:0000256" key="6">
    <source>
        <dbReference type="ARBA" id="ARBA00022692"/>
    </source>
</evidence>
<dbReference type="Pfam" id="PF02683">
    <property type="entry name" value="DsbD_TM"/>
    <property type="match status" value="1"/>
</dbReference>
<keyword evidence="5 18" id="KW-0997">Cell inner membrane</keyword>
<accession>A0A177N7L8</accession>
<evidence type="ECO:0000256" key="8">
    <source>
        <dbReference type="ARBA" id="ARBA00022748"/>
    </source>
</evidence>
<keyword evidence="3 18" id="KW-0813">Transport</keyword>
<evidence type="ECO:0000313" key="21">
    <source>
        <dbReference type="Proteomes" id="UP000078476"/>
    </source>
</evidence>
<dbReference type="PROSITE" id="PS51352">
    <property type="entry name" value="THIOREDOXIN_2"/>
    <property type="match status" value="1"/>
</dbReference>
<keyword evidence="8 18" id="KW-0201">Cytochrome c-type biogenesis</keyword>
<keyword evidence="7 18" id="KW-0732">Signal</keyword>
<dbReference type="GO" id="GO:0017004">
    <property type="term" value="P:cytochrome complex assembly"/>
    <property type="evidence" value="ECO:0007669"/>
    <property type="project" value="UniProtKB-UniRule"/>
</dbReference>
<evidence type="ECO:0000256" key="5">
    <source>
        <dbReference type="ARBA" id="ARBA00022519"/>
    </source>
</evidence>
<dbReference type="Gene3D" id="3.40.30.10">
    <property type="entry name" value="Glutaredoxin"/>
    <property type="match status" value="1"/>
</dbReference>
<dbReference type="OrthoDB" id="9811036at2"/>
<keyword evidence="10 18" id="KW-1133">Transmembrane helix</keyword>
<keyword evidence="13 18" id="KW-0472">Membrane</keyword>
<dbReference type="InterPro" id="IPR022910">
    <property type="entry name" value="Thiol_diS_interchange_DbsD"/>
</dbReference>
<evidence type="ECO:0000256" key="1">
    <source>
        <dbReference type="ARBA" id="ARBA00004429"/>
    </source>
</evidence>
<dbReference type="STRING" id="980561.A1359_01060"/>
<comment type="caution">
    <text evidence="20">The sequence shown here is derived from an EMBL/GenBank/DDBJ whole genome shotgun (WGS) entry which is preliminary data.</text>
</comment>
<gene>
    <name evidence="18" type="primary">dsbD</name>
    <name evidence="20" type="ORF">A1359_01060</name>
</gene>
<evidence type="ECO:0000256" key="15">
    <source>
        <dbReference type="ARBA" id="ARBA00023284"/>
    </source>
</evidence>
<evidence type="ECO:0000256" key="18">
    <source>
        <dbReference type="HAMAP-Rule" id="MF_00399"/>
    </source>
</evidence>
<feature type="disulfide bond" description="Redox-active" evidence="18">
    <location>
        <begin position="272"/>
        <end position="278"/>
    </location>
</feature>
<keyword evidence="15 18" id="KW-0676">Redox-active center</keyword>
<dbReference type="PROSITE" id="PS00194">
    <property type="entry name" value="THIOREDOXIN_1"/>
    <property type="match status" value="1"/>
</dbReference>
<feature type="transmembrane region" description="Helical" evidence="18">
    <location>
        <begin position="446"/>
        <end position="476"/>
    </location>
</feature>
<dbReference type="GO" id="GO:0045454">
    <property type="term" value="P:cell redox homeostasis"/>
    <property type="evidence" value="ECO:0007669"/>
    <property type="project" value="TreeGrafter"/>
</dbReference>
<feature type="transmembrane region" description="Helical" evidence="18">
    <location>
        <begin position="543"/>
        <end position="564"/>
    </location>
</feature>
<feature type="disulfide bond" description="Redox-active" evidence="18">
    <location>
        <begin position="656"/>
        <end position="659"/>
    </location>
</feature>
<keyword evidence="11 18" id="KW-0560">Oxidoreductase</keyword>
<evidence type="ECO:0000259" key="19">
    <source>
        <dbReference type="PROSITE" id="PS51352"/>
    </source>
</evidence>
<feature type="transmembrane region" description="Helical" evidence="18">
    <location>
        <begin position="323"/>
        <end position="355"/>
    </location>
</feature>
<dbReference type="InterPro" id="IPR036929">
    <property type="entry name" value="DsbDN_sf"/>
</dbReference>
<name>A0A177N7L8_9GAMM</name>